<feature type="domain" description="Cytochrome c" evidence="14">
    <location>
        <begin position="214"/>
        <end position="305"/>
    </location>
</feature>
<keyword evidence="4 11" id="KW-0349">Heme</keyword>
<evidence type="ECO:0000256" key="10">
    <source>
        <dbReference type="ARBA" id="ARBA00047816"/>
    </source>
</evidence>
<evidence type="ECO:0000256" key="1">
    <source>
        <dbReference type="ARBA" id="ARBA00004370"/>
    </source>
</evidence>
<protein>
    <submittedName>
        <fullName evidence="15">Cytochrome c oxidase polypeptide II</fullName>
        <ecNumber evidence="15">1.9.3.1</ecNumber>
    </submittedName>
</protein>
<dbReference type="PROSITE" id="PS50857">
    <property type="entry name" value="COX2_CUA"/>
    <property type="match status" value="1"/>
</dbReference>
<feature type="transmembrane region" description="Helical" evidence="12">
    <location>
        <begin position="17"/>
        <end position="39"/>
    </location>
</feature>
<dbReference type="InterPro" id="IPR001505">
    <property type="entry name" value="Copper_CuA"/>
</dbReference>
<dbReference type="Proteomes" id="UP000017819">
    <property type="component" value="Unassembled WGS sequence"/>
</dbReference>
<dbReference type="InterPro" id="IPR045187">
    <property type="entry name" value="CcO_II"/>
</dbReference>
<comment type="caution">
    <text evidence="15">The sequence shown here is derived from an EMBL/GenBank/DDBJ whole genome shotgun (WGS) entry which is preliminary data.</text>
</comment>
<dbReference type="PROSITE" id="PS51007">
    <property type="entry name" value="CYTC"/>
    <property type="match status" value="1"/>
</dbReference>
<evidence type="ECO:0000256" key="4">
    <source>
        <dbReference type="ARBA" id="ARBA00022617"/>
    </source>
</evidence>
<dbReference type="GO" id="GO:0016020">
    <property type="term" value="C:membrane"/>
    <property type="evidence" value="ECO:0007669"/>
    <property type="project" value="UniProtKB-SubCell"/>
</dbReference>
<dbReference type="eggNOG" id="COG2010">
    <property type="taxonomic scope" value="Bacteria"/>
</dbReference>
<comment type="subcellular location">
    <subcellularLocation>
        <location evidence="1">Membrane</location>
    </subcellularLocation>
</comment>
<comment type="catalytic activity">
    <reaction evidence="10">
        <text>4 Fe(II)-[cytochrome c] + O2 + 8 H(+)(in) = 4 Fe(III)-[cytochrome c] + 2 H2O + 4 H(+)(out)</text>
        <dbReference type="Rhea" id="RHEA:11436"/>
        <dbReference type="Rhea" id="RHEA-COMP:10350"/>
        <dbReference type="Rhea" id="RHEA-COMP:14399"/>
        <dbReference type="ChEBI" id="CHEBI:15377"/>
        <dbReference type="ChEBI" id="CHEBI:15378"/>
        <dbReference type="ChEBI" id="CHEBI:15379"/>
        <dbReference type="ChEBI" id="CHEBI:29033"/>
        <dbReference type="ChEBI" id="CHEBI:29034"/>
        <dbReference type="EC" id="7.1.1.9"/>
    </reaction>
</comment>
<dbReference type="EC" id="1.9.3.1" evidence="15"/>
<dbReference type="GO" id="GO:0042773">
    <property type="term" value="P:ATP synthesis coupled electron transport"/>
    <property type="evidence" value="ECO:0007669"/>
    <property type="project" value="TreeGrafter"/>
</dbReference>
<dbReference type="GO" id="GO:0005507">
    <property type="term" value="F:copper ion binding"/>
    <property type="evidence" value="ECO:0007669"/>
    <property type="project" value="InterPro"/>
</dbReference>
<accession>V4RJ10</accession>
<sequence length="306" mass="32551">MSILEPASRGAGAVADIWWVMFWGALVVLAIMIVLGLYAASSRPWHAGKGLTAFILVGGIAWPTLTVLALLVYGLWLGEALLPRGDSREPYRIEVVGHQWWWEIRYPQEGGATLIDANEIHVPAGRPVDVHVTSADVIHSFWIPRMGPKIDAVPGYTNVVRIEADEPGTYRGQCSEFCGLQHAGMVLRLVAHEGDGHLDHLERLGGGSAEGADAGAGAGAAAFAENCSACHSLDATQPAADPGPSLAGLSQRAFLGAGAIANGPEGLRTWLSSHQSLKPGNLMPTFHHLEPETIEAIAAFLEERGR</sequence>
<dbReference type="CDD" id="cd04213">
    <property type="entry name" value="CuRO_CcO_Caa3_II"/>
    <property type="match status" value="1"/>
</dbReference>
<dbReference type="Gene3D" id="2.60.40.420">
    <property type="entry name" value="Cupredoxins - blue copper proteins"/>
    <property type="match status" value="1"/>
</dbReference>
<keyword evidence="8" id="KW-0186">Copper</keyword>
<dbReference type="InterPro" id="IPR036909">
    <property type="entry name" value="Cyt_c-like_dom_sf"/>
</dbReference>
<dbReference type="EMBL" id="AWXZ01000039">
    <property type="protein sequence ID" value="ESR23260.1"/>
    <property type="molecule type" value="Genomic_DNA"/>
</dbReference>
<evidence type="ECO:0000256" key="12">
    <source>
        <dbReference type="SAM" id="Phobius"/>
    </source>
</evidence>
<organism evidence="15 16">
    <name type="scientific">Lutibaculum baratangense AMV1</name>
    <dbReference type="NCBI Taxonomy" id="631454"/>
    <lineage>
        <taxon>Bacteria</taxon>
        <taxon>Pseudomonadati</taxon>
        <taxon>Pseudomonadota</taxon>
        <taxon>Alphaproteobacteria</taxon>
        <taxon>Hyphomicrobiales</taxon>
        <taxon>Tepidamorphaceae</taxon>
        <taxon>Lutibaculum</taxon>
    </lineage>
</organism>
<keyword evidence="12" id="KW-1133">Transmembrane helix</keyword>
<reference evidence="15 16" key="1">
    <citation type="journal article" date="2014" name="Genome Announc.">
        <title>Draft Genome Sequence of Lutibaculum baratangense Strain AMV1T, Isolated from a Mud Volcano in Andamans, India.</title>
        <authorList>
            <person name="Singh A."/>
            <person name="Sreenivas A."/>
            <person name="Sathyanarayana Reddy G."/>
            <person name="Pinnaka A.K."/>
            <person name="Shivaji S."/>
        </authorList>
    </citation>
    <scope>NUCLEOTIDE SEQUENCE [LARGE SCALE GENOMIC DNA]</scope>
    <source>
        <strain evidence="15 16">AMV1</strain>
    </source>
</reference>
<feature type="transmembrane region" description="Helical" evidence="12">
    <location>
        <begin position="51"/>
        <end position="76"/>
    </location>
</feature>
<gene>
    <name evidence="15" type="ORF">N177_3328</name>
</gene>
<evidence type="ECO:0000313" key="16">
    <source>
        <dbReference type="Proteomes" id="UP000017819"/>
    </source>
</evidence>
<dbReference type="eggNOG" id="COG1622">
    <property type="taxonomic scope" value="Bacteria"/>
</dbReference>
<keyword evidence="5 11" id="KW-0479">Metal-binding</keyword>
<dbReference type="STRING" id="631454.N177_3328"/>
<evidence type="ECO:0000256" key="7">
    <source>
        <dbReference type="ARBA" id="ARBA00023004"/>
    </source>
</evidence>
<evidence type="ECO:0000313" key="15">
    <source>
        <dbReference type="EMBL" id="ESR23260.1"/>
    </source>
</evidence>
<name>V4RJ10_9HYPH</name>
<keyword evidence="3" id="KW-0813">Transport</keyword>
<keyword evidence="9 12" id="KW-0472">Membrane</keyword>
<evidence type="ECO:0000256" key="6">
    <source>
        <dbReference type="ARBA" id="ARBA00022982"/>
    </source>
</evidence>
<evidence type="ECO:0000256" key="9">
    <source>
        <dbReference type="ARBA" id="ARBA00023136"/>
    </source>
</evidence>
<comment type="similarity">
    <text evidence="2">Belongs to the cytochrome c oxidase subunit 2 family.</text>
</comment>
<keyword evidence="15" id="KW-0560">Oxidoreductase</keyword>
<dbReference type="Pfam" id="PF00034">
    <property type="entry name" value="Cytochrom_C"/>
    <property type="match status" value="1"/>
</dbReference>
<dbReference type="PRINTS" id="PR01166">
    <property type="entry name" value="CYCOXIDASEII"/>
</dbReference>
<dbReference type="GO" id="GO:0016491">
    <property type="term" value="F:oxidoreductase activity"/>
    <property type="evidence" value="ECO:0007669"/>
    <property type="project" value="UniProtKB-KW"/>
</dbReference>
<dbReference type="OrthoDB" id="9781261at2"/>
<keyword evidence="12" id="KW-0812">Transmembrane</keyword>
<dbReference type="PANTHER" id="PTHR22888:SF9">
    <property type="entry name" value="CYTOCHROME C OXIDASE SUBUNIT 2"/>
    <property type="match status" value="1"/>
</dbReference>
<dbReference type="PROSITE" id="PS00078">
    <property type="entry name" value="COX2"/>
    <property type="match status" value="1"/>
</dbReference>
<dbReference type="InterPro" id="IPR009056">
    <property type="entry name" value="Cyt_c-like_dom"/>
</dbReference>
<dbReference type="PATRIC" id="fig|631454.5.peg.3288"/>
<proteinExistence type="inferred from homology"/>
<dbReference type="Pfam" id="PF00116">
    <property type="entry name" value="COX2"/>
    <property type="match status" value="1"/>
</dbReference>
<dbReference type="GO" id="GO:0004129">
    <property type="term" value="F:cytochrome-c oxidase activity"/>
    <property type="evidence" value="ECO:0007669"/>
    <property type="project" value="UniProtKB-EC"/>
</dbReference>
<evidence type="ECO:0000256" key="11">
    <source>
        <dbReference type="PROSITE-ProRule" id="PRU00433"/>
    </source>
</evidence>
<dbReference type="SUPFAM" id="SSF46626">
    <property type="entry name" value="Cytochrome c"/>
    <property type="match status" value="1"/>
</dbReference>
<feature type="domain" description="Cytochrome oxidase subunit II copper A binding" evidence="13">
    <location>
        <begin position="88"/>
        <end position="203"/>
    </location>
</feature>
<evidence type="ECO:0000256" key="8">
    <source>
        <dbReference type="ARBA" id="ARBA00023008"/>
    </source>
</evidence>
<dbReference type="SUPFAM" id="SSF49503">
    <property type="entry name" value="Cupredoxins"/>
    <property type="match status" value="1"/>
</dbReference>
<evidence type="ECO:0000259" key="13">
    <source>
        <dbReference type="PROSITE" id="PS50857"/>
    </source>
</evidence>
<dbReference type="InterPro" id="IPR034236">
    <property type="entry name" value="CuRO_CcO_Caa3_II"/>
</dbReference>
<dbReference type="RefSeq" id="WP_023433446.1">
    <property type="nucleotide sequence ID" value="NZ_AWXZ01000039.1"/>
</dbReference>
<evidence type="ECO:0000256" key="5">
    <source>
        <dbReference type="ARBA" id="ARBA00022723"/>
    </source>
</evidence>
<keyword evidence="16" id="KW-1185">Reference proteome</keyword>
<keyword evidence="6" id="KW-0249">Electron transport</keyword>
<dbReference type="PANTHER" id="PTHR22888">
    <property type="entry name" value="CYTOCHROME C OXIDASE, SUBUNIT II"/>
    <property type="match status" value="1"/>
</dbReference>
<keyword evidence="7 11" id="KW-0408">Iron</keyword>
<evidence type="ECO:0000259" key="14">
    <source>
        <dbReference type="PROSITE" id="PS51007"/>
    </source>
</evidence>
<evidence type="ECO:0000256" key="2">
    <source>
        <dbReference type="ARBA" id="ARBA00007866"/>
    </source>
</evidence>
<evidence type="ECO:0000256" key="3">
    <source>
        <dbReference type="ARBA" id="ARBA00022448"/>
    </source>
</evidence>
<dbReference type="AlphaFoldDB" id="V4RJ10"/>
<dbReference type="GO" id="GO:0020037">
    <property type="term" value="F:heme binding"/>
    <property type="evidence" value="ECO:0007669"/>
    <property type="project" value="InterPro"/>
</dbReference>
<dbReference type="InterPro" id="IPR008972">
    <property type="entry name" value="Cupredoxin"/>
</dbReference>
<dbReference type="InterPro" id="IPR002429">
    <property type="entry name" value="CcO_II-like_C"/>
</dbReference>